<evidence type="ECO:0000313" key="2">
    <source>
        <dbReference type="EMBL" id="KIR41663.1"/>
    </source>
</evidence>
<reference evidence="2 3" key="1">
    <citation type="submission" date="2015-01" db="EMBL/GenBank/DDBJ databases">
        <title>The Genome Sequence of Cryptococcus gattii Ram5.</title>
        <authorList>
            <consortium name="The Broad Institute Genomics Platform"/>
            <person name="Cuomo C."/>
            <person name="Litvintseva A."/>
            <person name="Chen Y."/>
            <person name="Heitman J."/>
            <person name="Sun S."/>
            <person name="Springer D."/>
            <person name="Dromer F."/>
            <person name="Young S."/>
            <person name="Zeng Q."/>
            <person name="Gargeya S."/>
            <person name="Abouelleil A."/>
            <person name="Alvarado L."/>
            <person name="Chapman S.B."/>
            <person name="Gainer-Dewar J."/>
            <person name="Goldberg J."/>
            <person name="Griggs A."/>
            <person name="Gujja S."/>
            <person name="Hansen M."/>
            <person name="Howarth C."/>
            <person name="Imamovic A."/>
            <person name="Larimer J."/>
            <person name="Murphy C."/>
            <person name="Naylor J."/>
            <person name="Pearson M."/>
            <person name="Priest M."/>
            <person name="Roberts A."/>
            <person name="Saif S."/>
            <person name="Shea T."/>
            <person name="Sykes S."/>
            <person name="Wortman J."/>
            <person name="Nusbaum C."/>
            <person name="Birren B."/>
        </authorList>
    </citation>
    <scope>NUCLEOTIDE SEQUENCE [LARGE SCALE GENOMIC DNA]</scope>
    <source>
        <strain evidence="2 3">Ram5</strain>
    </source>
</reference>
<dbReference type="AlphaFoldDB" id="A0A0D0U0E9"/>
<gene>
    <name evidence="2" type="ORF">I313_02798</name>
</gene>
<feature type="compositionally biased region" description="Low complexity" evidence="1">
    <location>
        <begin position="1"/>
        <end position="16"/>
    </location>
</feature>
<evidence type="ECO:0000256" key="1">
    <source>
        <dbReference type="SAM" id="MobiDB-lite"/>
    </source>
</evidence>
<dbReference type="HOGENOM" id="CLU_2133397_0_0_1"/>
<sequence length="117" mass="12607">MPPKTDSSSTSTPADSRAARARRREQGRLRKEEEAVRPGKGLDNDTASSGDKNDPIENSVEIKTMLDRSIEGAKAFDRAASGMSLKIPLLDISRKLRHALLTAVLQSGTSCAAESRV</sequence>
<dbReference type="EMBL" id="KN847900">
    <property type="protein sequence ID" value="KIR41663.1"/>
    <property type="molecule type" value="Genomic_DNA"/>
</dbReference>
<dbReference type="Proteomes" id="UP000053392">
    <property type="component" value="Unassembled WGS sequence"/>
</dbReference>
<name>A0A0D0U0E9_9TREE</name>
<proteinExistence type="predicted"/>
<evidence type="ECO:0000313" key="3">
    <source>
        <dbReference type="Proteomes" id="UP000053392"/>
    </source>
</evidence>
<feature type="compositionally biased region" description="Basic and acidic residues" evidence="1">
    <location>
        <begin position="24"/>
        <end position="43"/>
    </location>
</feature>
<organism evidence="2 3">
    <name type="scientific">Cryptococcus deuterogattii Ram5</name>
    <dbReference type="NCBI Taxonomy" id="1296110"/>
    <lineage>
        <taxon>Eukaryota</taxon>
        <taxon>Fungi</taxon>
        <taxon>Dikarya</taxon>
        <taxon>Basidiomycota</taxon>
        <taxon>Agaricomycotina</taxon>
        <taxon>Tremellomycetes</taxon>
        <taxon>Tremellales</taxon>
        <taxon>Cryptococcaceae</taxon>
        <taxon>Cryptococcus</taxon>
        <taxon>Cryptococcus gattii species complex</taxon>
    </lineage>
</organism>
<keyword evidence="3" id="KW-1185">Reference proteome</keyword>
<protein>
    <submittedName>
        <fullName evidence="2">Uncharacterized protein</fullName>
    </submittedName>
</protein>
<feature type="region of interest" description="Disordered" evidence="1">
    <location>
        <begin position="1"/>
        <end position="58"/>
    </location>
</feature>
<accession>A0A0D0U0E9</accession>